<dbReference type="RefSeq" id="WP_268882981.1">
    <property type="nucleotide sequence ID" value="NZ_CP114029.1"/>
</dbReference>
<evidence type="ECO:0000313" key="1">
    <source>
        <dbReference type="EMBL" id="WAP70487.1"/>
    </source>
</evidence>
<protein>
    <submittedName>
        <fullName evidence="1">Uncharacterized protein</fullName>
    </submittedName>
</protein>
<name>A0ABY7C4G3_9HYPH</name>
<gene>
    <name evidence="1" type="ORF">OH818_10825</name>
</gene>
<dbReference type="EMBL" id="CP114029">
    <property type="protein sequence ID" value="WAP70487.1"/>
    <property type="molecule type" value="Genomic_DNA"/>
</dbReference>
<keyword evidence="2" id="KW-1185">Reference proteome</keyword>
<reference evidence="1" key="1">
    <citation type="submission" date="2022-12" db="EMBL/GenBank/DDBJ databases">
        <title>Jiella pelagia sp. nov., isolated from phosphonate enriched culture of Northwest Pacific surface seawater.</title>
        <authorList>
            <person name="Shin D.Y."/>
            <person name="Hwang C.Y."/>
        </authorList>
    </citation>
    <scope>NUCLEOTIDE SEQUENCE</scope>
    <source>
        <strain evidence="1">HL-NP1</strain>
    </source>
</reference>
<organism evidence="1 2">
    <name type="scientific">Jiella pelagia</name>
    <dbReference type="NCBI Taxonomy" id="2986949"/>
    <lineage>
        <taxon>Bacteria</taxon>
        <taxon>Pseudomonadati</taxon>
        <taxon>Pseudomonadota</taxon>
        <taxon>Alphaproteobacteria</taxon>
        <taxon>Hyphomicrobiales</taxon>
        <taxon>Aurantimonadaceae</taxon>
        <taxon>Jiella</taxon>
    </lineage>
</organism>
<sequence>MKLEEWHLNDADGVEERQLAAEYLPVFEASRQDDEPDRIERLRRSYGRAQALFLLVEGRHLPPRIVVAMQDNRGRLVITFVDREWQEFLEPFFKLAWRAEGEPVDTVVTAVMQ</sequence>
<dbReference type="Proteomes" id="UP001164020">
    <property type="component" value="Chromosome"/>
</dbReference>
<evidence type="ECO:0000313" key="2">
    <source>
        <dbReference type="Proteomes" id="UP001164020"/>
    </source>
</evidence>
<proteinExistence type="predicted"/>
<accession>A0ABY7C4G3</accession>